<sequence length="230" mass="26258">MPYLRHEFSCFHPSHTRHGVTADFSYLGRLDPKNAVTFYPTLTISRKAFGSKGKRDVLCPHVKFDDGVLLQAFWPSRCACFGLHHPLPWQACDRALKELPDRYNGDPKGVPLAECLAAAKADPSREGKFLTPGAVHTAVCRACITSYFWRLERTSVFLEVLAEAEGVTYPLDRKWLSLVDPETWGVRDSEGTKNILWCKDDKCRVTSTWEEHGWLNESLLERSNDRLRMM</sequence>
<dbReference type="AlphaFoldDB" id="A0AA39YJ94"/>
<reference evidence="1" key="1">
    <citation type="submission" date="2023-06" db="EMBL/GenBank/DDBJ databases">
        <title>Genome-scale phylogeny and comparative genomics of the fungal order Sordariales.</title>
        <authorList>
            <consortium name="Lawrence Berkeley National Laboratory"/>
            <person name="Hensen N."/>
            <person name="Bonometti L."/>
            <person name="Westerberg I."/>
            <person name="Brannstrom I.O."/>
            <person name="Guillou S."/>
            <person name="Cros-Aarteil S."/>
            <person name="Calhoun S."/>
            <person name="Haridas S."/>
            <person name="Kuo A."/>
            <person name="Mondo S."/>
            <person name="Pangilinan J."/>
            <person name="Riley R."/>
            <person name="Labutti K."/>
            <person name="Andreopoulos B."/>
            <person name="Lipzen A."/>
            <person name="Chen C."/>
            <person name="Yanf M."/>
            <person name="Daum C."/>
            <person name="Ng V."/>
            <person name="Clum A."/>
            <person name="Steindorff A."/>
            <person name="Ohm R."/>
            <person name="Martin F."/>
            <person name="Silar P."/>
            <person name="Natvig D."/>
            <person name="Lalanne C."/>
            <person name="Gautier V."/>
            <person name="Ament-Velasquez S.L."/>
            <person name="Kruys A."/>
            <person name="Hutchinson M.I."/>
            <person name="Powell A.J."/>
            <person name="Barry K."/>
            <person name="Miller A.N."/>
            <person name="Grigoriev I.V."/>
            <person name="Debuchy R."/>
            <person name="Gladieux P."/>
            <person name="Thoren M.H."/>
            <person name="Johannesson H."/>
        </authorList>
    </citation>
    <scope>NUCLEOTIDE SEQUENCE</scope>
    <source>
        <strain evidence="1">SMH2532-1</strain>
    </source>
</reference>
<dbReference type="EMBL" id="JAULSV010000002">
    <property type="protein sequence ID" value="KAK0653005.1"/>
    <property type="molecule type" value="Genomic_DNA"/>
</dbReference>
<keyword evidence="2" id="KW-1185">Reference proteome</keyword>
<accession>A0AA39YJ94</accession>
<evidence type="ECO:0000313" key="2">
    <source>
        <dbReference type="Proteomes" id="UP001174936"/>
    </source>
</evidence>
<organism evidence="1 2">
    <name type="scientific">Cercophora newfieldiana</name>
    <dbReference type="NCBI Taxonomy" id="92897"/>
    <lineage>
        <taxon>Eukaryota</taxon>
        <taxon>Fungi</taxon>
        <taxon>Dikarya</taxon>
        <taxon>Ascomycota</taxon>
        <taxon>Pezizomycotina</taxon>
        <taxon>Sordariomycetes</taxon>
        <taxon>Sordariomycetidae</taxon>
        <taxon>Sordariales</taxon>
        <taxon>Lasiosphaeriaceae</taxon>
        <taxon>Cercophora</taxon>
    </lineage>
</organism>
<dbReference type="Proteomes" id="UP001174936">
    <property type="component" value="Unassembled WGS sequence"/>
</dbReference>
<proteinExistence type="predicted"/>
<comment type="caution">
    <text evidence="1">The sequence shown here is derived from an EMBL/GenBank/DDBJ whole genome shotgun (WGS) entry which is preliminary data.</text>
</comment>
<gene>
    <name evidence="1" type="ORF">B0T16DRAFT_490741</name>
</gene>
<protein>
    <submittedName>
        <fullName evidence="1">Uncharacterized protein</fullName>
    </submittedName>
</protein>
<name>A0AA39YJ94_9PEZI</name>
<evidence type="ECO:0000313" key="1">
    <source>
        <dbReference type="EMBL" id="KAK0653005.1"/>
    </source>
</evidence>